<reference evidence="1" key="1">
    <citation type="submission" date="2021-01" db="EMBL/GenBank/DDBJ databases">
        <authorList>
            <person name="Corre E."/>
            <person name="Pelletier E."/>
            <person name="Niang G."/>
            <person name="Scheremetjew M."/>
            <person name="Finn R."/>
            <person name="Kale V."/>
            <person name="Holt S."/>
            <person name="Cochrane G."/>
            <person name="Meng A."/>
            <person name="Brown T."/>
            <person name="Cohen L."/>
        </authorList>
    </citation>
    <scope>NUCLEOTIDE SEQUENCE</scope>
    <source>
        <strain evidence="1">CCMP281</strain>
    </source>
</reference>
<sequence>MPEHVASVMRFAVQTGVYVYFDNYGRYDWTRYFYGYKGLDARWTPARRAAWRRRFKAIGAIEQHQVEVWHEDGSRIGDEEWEQTISALLSNRSVQWIEVSGWATTFNWRRVLEPAIVGAAPEAVRAGHRPGMLVDARGMCTPCATWAMFRPRPVLLRALAGTPIAASTPLVCLKGRTMYAEDKRFFPDDTSPTFEAIDALWTSYSEAAQLGDETYWGPRPRLRCVREVKTGLRPASAPACWPNCRSLVTPSEALKCMEKIRKTLLPTARVFVAVDAPKLQQAVSEYAGGAAFLTPGVGVDPTNEYRDGKAPGDYQEQHVGKQDLAERNLIKVSLDYYIQGFCRSALTLRPSAFYNAAGRRTAAIMPSIYKNATCAGHCGSESDSLHSQIDLCHLRGCNNKQ</sequence>
<dbReference type="AlphaFoldDB" id="A0A7S3BVX0"/>
<evidence type="ECO:0000313" key="1">
    <source>
        <dbReference type="EMBL" id="CAE0145330.1"/>
    </source>
</evidence>
<name>A0A7S3BVX0_9EUKA</name>
<organism evidence="1">
    <name type="scientific">Haptolina ericina</name>
    <dbReference type="NCBI Taxonomy" id="156174"/>
    <lineage>
        <taxon>Eukaryota</taxon>
        <taxon>Haptista</taxon>
        <taxon>Haptophyta</taxon>
        <taxon>Prymnesiophyceae</taxon>
        <taxon>Prymnesiales</taxon>
        <taxon>Prymnesiaceae</taxon>
        <taxon>Haptolina</taxon>
    </lineage>
</organism>
<accession>A0A7S3BVX0</accession>
<dbReference type="EMBL" id="HBHX01064635">
    <property type="protein sequence ID" value="CAE0145330.1"/>
    <property type="molecule type" value="Transcribed_RNA"/>
</dbReference>
<proteinExistence type="predicted"/>
<gene>
    <name evidence="1" type="ORF">HERI1096_LOCUS35788</name>
</gene>
<protein>
    <submittedName>
        <fullName evidence="1">Uncharacterized protein</fullName>
    </submittedName>
</protein>